<dbReference type="InterPro" id="IPR001967">
    <property type="entry name" value="Peptidase_S11_N"/>
</dbReference>
<dbReference type="InterPro" id="IPR018044">
    <property type="entry name" value="Peptidase_S11"/>
</dbReference>
<sequence length="383" mass="41335">MESIKQWLAGSMCFCLLSIISFSGTAAAESPAVLAQSYILVEASTGRVILEKDADVLKYPASMTKMMTAVLALEKLQPETQISILDDAANTEDCPLGFSQGDVFTRDELVGGMLLVSDNGAAVALADRVDGSVPAFAKRMNERAAVLGMKHTHFENPNGLTVPTHYSTARDMMILARYAMENKMFRNMVARKTADVHWLSPAGKHLRAENTNALLGSYPGAIGVKTGWTGESGGCLAAEAERDGTDLLVVLMASPTEGGRFTDARTLLDYGFSHVKTAEGPKADETKHTIWVKDGTTCRTEVKAVQDIRYPLIHGEDASHYSLTYDLPKVVSAKETQDGIVGHIIVNYDGQPVGRVDMKAEPIESGFSVTSWLVGTITSLLGW</sequence>
<feature type="active site" description="Proton acceptor" evidence="7">
    <location>
        <position position="65"/>
    </location>
</feature>
<evidence type="ECO:0000256" key="6">
    <source>
        <dbReference type="ARBA" id="ARBA00023316"/>
    </source>
</evidence>
<dbReference type="RefSeq" id="WP_027895309.1">
    <property type="nucleotide sequence ID" value="NZ_CP027569.1"/>
</dbReference>
<gene>
    <name evidence="12" type="ORF">C6Y28_00880</name>
</gene>
<evidence type="ECO:0000256" key="10">
    <source>
        <dbReference type="SAM" id="SignalP"/>
    </source>
</evidence>
<dbReference type="PANTHER" id="PTHR21581:SF6">
    <property type="entry name" value="TRAFFICKING PROTEIN PARTICLE COMPLEX SUBUNIT 12"/>
    <property type="match status" value="1"/>
</dbReference>
<dbReference type="SUPFAM" id="SSF56601">
    <property type="entry name" value="beta-lactamase/transpeptidase-like"/>
    <property type="match status" value="1"/>
</dbReference>
<evidence type="ECO:0000256" key="9">
    <source>
        <dbReference type="RuleBase" id="RU004016"/>
    </source>
</evidence>
<evidence type="ECO:0000256" key="3">
    <source>
        <dbReference type="ARBA" id="ARBA00022801"/>
    </source>
</evidence>
<accession>A0A2S0M4B7</accession>
<evidence type="ECO:0000313" key="13">
    <source>
        <dbReference type="Proteomes" id="UP000238358"/>
    </source>
</evidence>
<evidence type="ECO:0000256" key="7">
    <source>
        <dbReference type="PIRSR" id="PIRSR618044-1"/>
    </source>
</evidence>
<evidence type="ECO:0000256" key="4">
    <source>
        <dbReference type="ARBA" id="ARBA00022960"/>
    </source>
</evidence>
<dbReference type="GO" id="GO:0006508">
    <property type="term" value="P:proteolysis"/>
    <property type="evidence" value="ECO:0007669"/>
    <property type="project" value="InterPro"/>
</dbReference>
<proteinExistence type="inferred from homology"/>
<dbReference type="AlphaFoldDB" id="A0A2S0M4B7"/>
<organism evidence="12 13">
    <name type="scientific">Megasphaera elsdenii</name>
    <dbReference type="NCBI Taxonomy" id="907"/>
    <lineage>
        <taxon>Bacteria</taxon>
        <taxon>Bacillati</taxon>
        <taxon>Bacillota</taxon>
        <taxon>Negativicutes</taxon>
        <taxon>Veillonellales</taxon>
        <taxon>Veillonellaceae</taxon>
        <taxon>Megasphaera</taxon>
    </lineage>
</organism>
<keyword evidence="2 10" id="KW-0732">Signal</keyword>
<evidence type="ECO:0000259" key="11">
    <source>
        <dbReference type="Pfam" id="PF00768"/>
    </source>
</evidence>
<dbReference type="GO" id="GO:0008360">
    <property type="term" value="P:regulation of cell shape"/>
    <property type="evidence" value="ECO:0007669"/>
    <property type="project" value="UniProtKB-KW"/>
</dbReference>
<dbReference type="OrthoDB" id="9791132at2"/>
<keyword evidence="4" id="KW-0133">Cell shape</keyword>
<evidence type="ECO:0000256" key="1">
    <source>
        <dbReference type="ARBA" id="ARBA00007164"/>
    </source>
</evidence>
<evidence type="ECO:0000256" key="5">
    <source>
        <dbReference type="ARBA" id="ARBA00022984"/>
    </source>
</evidence>
<keyword evidence="6" id="KW-0961">Cell wall biogenesis/degradation</keyword>
<keyword evidence="3" id="KW-0378">Hydrolase</keyword>
<reference evidence="12 13" key="1">
    <citation type="journal article" date="2018" name="Genome Announc.">
        <title>Complete genomes of two Megasphaera elsdenii strains, NCIMB 702410 and ATCC 25940.</title>
        <authorList>
            <person name="Hatmaker E.A."/>
            <person name="O'Dell K."/>
            <person name="Riley L.A."/>
            <person name="Klingeman D.M."/>
            <person name="Guss A.M."/>
        </authorList>
    </citation>
    <scope>NUCLEOTIDE SEQUENCE [LARGE SCALE GENOMIC DNA]</scope>
    <source>
        <strain evidence="12 13">NCIMB702410</strain>
    </source>
</reference>
<dbReference type="Gene3D" id="3.40.710.10">
    <property type="entry name" value="DD-peptidase/beta-lactamase superfamily"/>
    <property type="match status" value="1"/>
</dbReference>
<feature type="active site" description="Acyl-ester intermediate" evidence="7">
    <location>
        <position position="62"/>
    </location>
</feature>
<dbReference type="EMBL" id="CP027569">
    <property type="protein sequence ID" value="AVO26299.1"/>
    <property type="molecule type" value="Genomic_DNA"/>
</dbReference>
<feature type="binding site" evidence="8">
    <location>
        <position position="225"/>
    </location>
    <ligand>
        <name>substrate</name>
    </ligand>
</feature>
<feature type="active site" evidence="7">
    <location>
        <position position="117"/>
    </location>
</feature>
<keyword evidence="12" id="KW-0121">Carboxypeptidase</keyword>
<name>A0A2S0M4B7_MEGEL</name>
<dbReference type="Pfam" id="PF00768">
    <property type="entry name" value="Peptidase_S11"/>
    <property type="match status" value="1"/>
</dbReference>
<evidence type="ECO:0000256" key="2">
    <source>
        <dbReference type="ARBA" id="ARBA00022729"/>
    </source>
</evidence>
<dbReference type="Proteomes" id="UP000238358">
    <property type="component" value="Chromosome"/>
</dbReference>
<keyword evidence="5" id="KW-0573">Peptidoglycan synthesis</keyword>
<evidence type="ECO:0000313" key="12">
    <source>
        <dbReference type="EMBL" id="AVO26299.1"/>
    </source>
</evidence>
<dbReference type="PRINTS" id="PR00725">
    <property type="entry name" value="DADACBPTASE1"/>
</dbReference>
<feature type="domain" description="Peptidase S11 D-alanyl-D-alanine carboxypeptidase A N-terminal" evidence="11">
    <location>
        <begin position="27"/>
        <end position="254"/>
    </location>
</feature>
<feature type="chain" id="PRO_5015670056" evidence="10">
    <location>
        <begin position="29"/>
        <end position="383"/>
    </location>
</feature>
<evidence type="ECO:0000256" key="8">
    <source>
        <dbReference type="PIRSR" id="PIRSR618044-2"/>
    </source>
</evidence>
<keyword evidence="12" id="KW-0645">Protease</keyword>
<comment type="similarity">
    <text evidence="1 9">Belongs to the peptidase S11 family.</text>
</comment>
<dbReference type="InterPro" id="IPR012338">
    <property type="entry name" value="Beta-lactam/transpept-like"/>
</dbReference>
<dbReference type="GO" id="GO:0009252">
    <property type="term" value="P:peptidoglycan biosynthetic process"/>
    <property type="evidence" value="ECO:0007669"/>
    <property type="project" value="UniProtKB-KW"/>
</dbReference>
<dbReference type="GO" id="GO:0071555">
    <property type="term" value="P:cell wall organization"/>
    <property type="evidence" value="ECO:0007669"/>
    <property type="project" value="UniProtKB-KW"/>
</dbReference>
<protein>
    <submittedName>
        <fullName evidence="12">D-alanyl-D-alanine carboxypeptidase</fullName>
    </submittedName>
</protein>
<dbReference type="GO" id="GO:0009002">
    <property type="term" value="F:serine-type D-Ala-D-Ala carboxypeptidase activity"/>
    <property type="evidence" value="ECO:0007669"/>
    <property type="project" value="InterPro"/>
</dbReference>
<feature type="signal peptide" evidence="10">
    <location>
        <begin position="1"/>
        <end position="28"/>
    </location>
</feature>
<dbReference type="PANTHER" id="PTHR21581">
    <property type="entry name" value="D-ALANYL-D-ALANINE CARBOXYPEPTIDASE"/>
    <property type="match status" value="1"/>
</dbReference>